<dbReference type="Gene3D" id="2.60.40.3470">
    <property type="match status" value="1"/>
</dbReference>
<protein>
    <submittedName>
        <fullName evidence="10">Pilus assembly protein PilQ</fullName>
    </submittedName>
</protein>
<gene>
    <name evidence="10" type="ORF">CEK71_16245</name>
</gene>
<comment type="similarity">
    <text evidence="7">Belongs to the bacterial secretin family.</text>
</comment>
<dbReference type="InterPro" id="IPR051808">
    <property type="entry name" value="Type_IV_pilus_biogenesis"/>
</dbReference>
<name>A0A1Z4C1S5_9GAMM</name>
<keyword evidence="6" id="KW-0998">Cell outer membrane</keyword>
<keyword evidence="2 8" id="KW-0813">Transport</keyword>
<dbReference type="Gene3D" id="3.30.1370.120">
    <property type="match status" value="1"/>
</dbReference>
<evidence type="ECO:0000256" key="2">
    <source>
        <dbReference type="ARBA" id="ARBA00022448"/>
    </source>
</evidence>
<evidence type="ECO:0000256" key="6">
    <source>
        <dbReference type="ARBA" id="ARBA00023237"/>
    </source>
</evidence>
<evidence type="ECO:0000256" key="7">
    <source>
        <dbReference type="RuleBase" id="RU004003"/>
    </source>
</evidence>
<dbReference type="PRINTS" id="PR00811">
    <property type="entry name" value="BCTERIALGSPD"/>
</dbReference>
<evidence type="ECO:0000256" key="1">
    <source>
        <dbReference type="ARBA" id="ARBA00004370"/>
    </source>
</evidence>
<dbReference type="Pfam" id="PF00263">
    <property type="entry name" value="Secretin"/>
    <property type="match status" value="1"/>
</dbReference>
<keyword evidence="4" id="KW-0653">Protein transport</keyword>
<feature type="domain" description="Secretin/TonB short N-terminal" evidence="9">
    <location>
        <begin position="320"/>
        <end position="368"/>
    </location>
</feature>
<evidence type="ECO:0000256" key="3">
    <source>
        <dbReference type="ARBA" id="ARBA00022729"/>
    </source>
</evidence>
<dbReference type="InterPro" id="IPR038591">
    <property type="entry name" value="NolW-like_sf"/>
</dbReference>
<dbReference type="Pfam" id="PF11741">
    <property type="entry name" value="AMIN"/>
    <property type="match status" value="2"/>
</dbReference>
<dbReference type="PANTHER" id="PTHR30604:SF1">
    <property type="entry name" value="DNA UTILIZATION PROTEIN HOFQ"/>
    <property type="match status" value="1"/>
</dbReference>
<dbReference type="Pfam" id="PF03958">
    <property type="entry name" value="Secretin_N"/>
    <property type="match status" value="1"/>
</dbReference>
<dbReference type="AlphaFoldDB" id="A0A1Z4C1S5"/>
<dbReference type="SMART" id="SM00965">
    <property type="entry name" value="STN"/>
    <property type="match status" value="1"/>
</dbReference>
<dbReference type="InterPro" id="IPR021731">
    <property type="entry name" value="AMIN_dom"/>
</dbReference>
<dbReference type="PANTHER" id="PTHR30604">
    <property type="entry name" value="PROTEIN TRANSPORT PROTEIN HOFQ"/>
    <property type="match status" value="1"/>
</dbReference>
<dbReference type="Gene3D" id="3.30.1370.130">
    <property type="match status" value="1"/>
</dbReference>
<dbReference type="GO" id="GO:0009306">
    <property type="term" value="P:protein secretion"/>
    <property type="evidence" value="ECO:0007669"/>
    <property type="project" value="InterPro"/>
</dbReference>
<dbReference type="InterPro" id="IPR005644">
    <property type="entry name" value="NolW-like"/>
</dbReference>
<dbReference type="InterPro" id="IPR001775">
    <property type="entry name" value="GspD/PilQ"/>
</dbReference>
<dbReference type="EMBL" id="CP022129">
    <property type="protein sequence ID" value="ASF47486.1"/>
    <property type="molecule type" value="Genomic_DNA"/>
</dbReference>
<evidence type="ECO:0000259" key="9">
    <source>
        <dbReference type="SMART" id="SM00965"/>
    </source>
</evidence>
<evidence type="ECO:0000256" key="5">
    <source>
        <dbReference type="ARBA" id="ARBA00023136"/>
    </source>
</evidence>
<organism evidence="10 11">
    <name type="scientific">Methylovulum psychrotolerans</name>
    <dbReference type="NCBI Taxonomy" id="1704499"/>
    <lineage>
        <taxon>Bacteria</taxon>
        <taxon>Pseudomonadati</taxon>
        <taxon>Pseudomonadota</taxon>
        <taxon>Gammaproteobacteria</taxon>
        <taxon>Methylococcales</taxon>
        <taxon>Methylococcaceae</taxon>
        <taxon>Methylovulum</taxon>
    </lineage>
</organism>
<keyword evidence="11" id="KW-1185">Reference proteome</keyword>
<dbReference type="InterPro" id="IPR011662">
    <property type="entry name" value="Secretin/TonB_short_N"/>
</dbReference>
<dbReference type="InterPro" id="IPR004846">
    <property type="entry name" value="T2SS/T3SS_dom"/>
</dbReference>
<proteinExistence type="inferred from homology"/>
<evidence type="ECO:0000313" key="11">
    <source>
        <dbReference type="Proteomes" id="UP000197019"/>
    </source>
</evidence>
<dbReference type="GO" id="GO:0009279">
    <property type="term" value="C:cell outer membrane"/>
    <property type="evidence" value="ECO:0007669"/>
    <property type="project" value="UniProtKB-SubCell"/>
</dbReference>
<dbReference type="KEGG" id="mpsy:CEK71_16245"/>
<dbReference type="Gene3D" id="2.60.40.3500">
    <property type="match status" value="1"/>
</dbReference>
<evidence type="ECO:0000313" key="10">
    <source>
        <dbReference type="EMBL" id="ASF47486.1"/>
    </source>
</evidence>
<dbReference type="InterPro" id="IPR013355">
    <property type="entry name" value="Pilus_4_PilQ"/>
</dbReference>
<dbReference type="NCBIfam" id="TIGR02515">
    <property type="entry name" value="IV_pilus_PilQ"/>
    <property type="match status" value="1"/>
</dbReference>
<sequence>MNNIQGSIMLKIEWLLAQMSLVLLLCIFHIAPVKASDLTLSGIDVATLAGDKLQIQLNMSEAAVEPTIFHTENPARIALDFPNTKNGLGKKIFQVNQGTATNIYIAEAGDRVRVVLNLLEATPFETKVLGNKVFLTLTKSLSNTSANRSPAKAGLYPASLQKSTAATNSLMPKQTISGFDFKRGEKGEGRILISLANPNTIVNSKEESGNVIVSFVNTEVNSNLAKRLDVSEFATPVKFIDTVAKGTQTTMTVTMQNNLYDYSLVQSDGLLTIEFRPLTNEEKDVLEKSRVKYTGERLSLNFQDIEVRSVIAILAEFTGQNVVAGDDVTGTITLKLDDVPWDEALDFVMMTKELGKYETGNVILVSPLDKIKDYKKKQQETEAVVEQLDPLITEYIAINYAKAENFRNLLYGLDSAAFNSCGVRIRTASSLTSTGFNSTQQTQQTQQMPQLQRAGSQINNNNNTQADDKYRLLSERGSAVVDSRTNTLIVRETAKRLEEIKKMIRKLDITVRQVMIESRIVVASNSFAKELGVKFGTAGATPGNSNNGDTVFGFGGKNTAGALPLTTGTGTSATTTPGGVYFGTQSSTSTIPNQLVDLGTSATPYGALGMTLVKGADYVLNLELSALQDEKRGEILSNPRVMTTDRCQANIQQGVEIPYQTSSANTGVNIQFKEAVLKLDVTPQITPNGSIIMDLFISKDAVGDVVNNVPSIDTRNIRTLVRVNDGETVVLGGIFEGSTTNSLNKVPFFADLPGIGFLFKRTNNTDSKQELLIFVTPKVMKDDIVSN</sequence>
<evidence type="ECO:0000256" key="8">
    <source>
        <dbReference type="RuleBase" id="RU004004"/>
    </source>
</evidence>
<dbReference type="OrthoDB" id="9775455at2"/>
<dbReference type="Proteomes" id="UP000197019">
    <property type="component" value="Chromosome"/>
</dbReference>
<comment type="subcellular location">
    <subcellularLocation>
        <location evidence="8">Cell outer membrane</location>
    </subcellularLocation>
    <subcellularLocation>
        <location evidence="1">Membrane</location>
    </subcellularLocation>
</comment>
<evidence type="ECO:0000256" key="4">
    <source>
        <dbReference type="ARBA" id="ARBA00022927"/>
    </source>
</evidence>
<keyword evidence="5" id="KW-0472">Membrane</keyword>
<keyword evidence="3" id="KW-0732">Signal</keyword>
<accession>A0A1Z4C1S5</accession>
<dbReference type="RefSeq" id="WP_088620358.1">
    <property type="nucleotide sequence ID" value="NZ_CP022129.1"/>
</dbReference>
<reference evidence="10 11" key="1">
    <citation type="submission" date="2017-06" db="EMBL/GenBank/DDBJ databases">
        <title>Genome Sequencing of the methanotroph Methylovulum psychrotolerants str. HV10-M2 isolated from a high-altitude environment.</title>
        <authorList>
            <person name="Mateos-Rivera A."/>
        </authorList>
    </citation>
    <scope>NUCLEOTIDE SEQUENCE [LARGE SCALE GENOMIC DNA]</scope>
    <source>
        <strain evidence="10 11">HV10_M2</strain>
    </source>
</reference>